<name>R7ZMV5_9BACT</name>
<dbReference type="PANTHER" id="PTHR43143:SF1">
    <property type="entry name" value="SERINE_THREONINE-PROTEIN PHOSPHATASE CPPED1"/>
    <property type="match status" value="1"/>
</dbReference>
<dbReference type="GO" id="GO:0016787">
    <property type="term" value="F:hydrolase activity"/>
    <property type="evidence" value="ECO:0007669"/>
    <property type="project" value="InterPro"/>
</dbReference>
<proteinExistence type="predicted"/>
<comment type="caution">
    <text evidence="2">The sequence shown here is derived from an EMBL/GenBank/DDBJ whole genome shotgun (WGS) entry which is preliminary data.</text>
</comment>
<organism evidence="2 3">
    <name type="scientific">Lunatimonas lonarensis</name>
    <dbReference type="NCBI Taxonomy" id="1232681"/>
    <lineage>
        <taxon>Bacteria</taxon>
        <taxon>Pseudomonadati</taxon>
        <taxon>Bacteroidota</taxon>
        <taxon>Cytophagia</taxon>
        <taxon>Cytophagales</taxon>
        <taxon>Cyclobacteriaceae</taxon>
    </lineage>
</organism>
<dbReference type="Gene3D" id="3.60.21.10">
    <property type="match status" value="1"/>
</dbReference>
<gene>
    <name evidence="2" type="ORF">ADIS_4116</name>
</gene>
<dbReference type="InterPro" id="IPR004843">
    <property type="entry name" value="Calcineurin-like_PHP"/>
</dbReference>
<accession>R7ZMV5</accession>
<protein>
    <recommendedName>
        <fullName evidence="1">Calcineurin-like phosphoesterase domain-containing protein</fullName>
    </recommendedName>
</protein>
<evidence type="ECO:0000259" key="1">
    <source>
        <dbReference type="Pfam" id="PF00149"/>
    </source>
</evidence>
<dbReference type="InterPro" id="IPR051918">
    <property type="entry name" value="STPP_CPPED1"/>
</dbReference>
<dbReference type="EMBL" id="AQHR01000107">
    <property type="protein sequence ID" value="EON75412.1"/>
    <property type="molecule type" value="Genomic_DNA"/>
</dbReference>
<dbReference type="PANTHER" id="PTHR43143">
    <property type="entry name" value="METALLOPHOSPHOESTERASE, CALCINEURIN SUPERFAMILY"/>
    <property type="match status" value="1"/>
</dbReference>
<evidence type="ECO:0000313" key="3">
    <source>
        <dbReference type="Proteomes" id="UP000013909"/>
    </source>
</evidence>
<dbReference type="Proteomes" id="UP000013909">
    <property type="component" value="Unassembled WGS sequence"/>
</dbReference>
<dbReference type="OrthoDB" id="9816081at2"/>
<keyword evidence="3" id="KW-1185">Reference proteome</keyword>
<dbReference type="InterPro" id="IPR029052">
    <property type="entry name" value="Metallo-depent_PP-like"/>
</dbReference>
<dbReference type="Pfam" id="PF00149">
    <property type="entry name" value="Metallophos"/>
    <property type="match status" value="1"/>
</dbReference>
<reference evidence="2 3" key="1">
    <citation type="submission" date="2013-02" db="EMBL/GenBank/DDBJ databases">
        <title>A novel strain isolated from Lonar lake, Maharashtra, India.</title>
        <authorList>
            <person name="Singh A."/>
        </authorList>
    </citation>
    <scope>NUCLEOTIDE SEQUENCE [LARGE SCALE GENOMIC DNA]</scope>
    <source>
        <strain evidence="2 3">AK24</strain>
    </source>
</reference>
<evidence type="ECO:0000313" key="2">
    <source>
        <dbReference type="EMBL" id="EON75412.1"/>
    </source>
</evidence>
<sequence length="321" mass="37584">MQRRSFFWLLFLGIALTIYSCKEKATEVQRVRFGLISDVHLPTMHDSEHRIQTFIDSMRLAKPDFLIELGDLVTPAPQYQPLFEIWENYPGERYSVIGNHEMDGGYGLEQVLEHRKLQQSYYHFEKNGFHFIVLDGNDKRTPEETGYREYIGPVQQEWLKSKLEALEGPIVIFSHQSIGPIGSMHNGAEIRQLLEAHNKDNERSRIVACFNGHLHYDDARQVNGIWYIHVNSAAYFWMGEEYAHIRYSEEVDRDFRWIKYTAPYRDPLFAVVEISSDGEISIHGKQSEYVGPSPWELGYPERNRESIRPAISDRKLRFDPL</sequence>
<dbReference type="STRING" id="1232681.ADIS_4116"/>
<dbReference type="RefSeq" id="WP_010856243.1">
    <property type="nucleotide sequence ID" value="NZ_AQHR01000107.1"/>
</dbReference>
<feature type="domain" description="Calcineurin-like phosphoesterase" evidence="1">
    <location>
        <begin position="32"/>
        <end position="216"/>
    </location>
</feature>
<dbReference type="AlphaFoldDB" id="R7ZMV5"/>
<dbReference type="SUPFAM" id="SSF56300">
    <property type="entry name" value="Metallo-dependent phosphatases"/>
    <property type="match status" value="1"/>
</dbReference>
<dbReference type="PROSITE" id="PS51257">
    <property type="entry name" value="PROKAR_LIPOPROTEIN"/>
    <property type="match status" value="1"/>
</dbReference>